<dbReference type="GO" id="GO:0046914">
    <property type="term" value="F:transition metal ion binding"/>
    <property type="evidence" value="ECO:0007669"/>
    <property type="project" value="InterPro"/>
</dbReference>
<reference evidence="3" key="1">
    <citation type="submission" date="2016-10" db="EMBL/GenBank/DDBJ databases">
        <authorList>
            <person name="Varghese N."/>
            <person name="Submissions S."/>
        </authorList>
    </citation>
    <scope>NUCLEOTIDE SEQUENCE [LARGE SCALE GENOMIC DNA]</scope>
    <source>
        <strain evidence="3">DSM 20632</strain>
    </source>
</reference>
<name>A0A1G9QCI6_9CORY</name>
<dbReference type="Pfam" id="PF04023">
    <property type="entry name" value="FeoA"/>
    <property type="match status" value="1"/>
</dbReference>
<organism evidence="2 3">
    <name type="scientific">Corynebacterium mycetoides</name>
    <dbReference type="NCBI Taxonomy" id="38302"/>
    <lineage>
        <taxon>Bacteria</taxon>
        <taxon>Bacillati</taxon>
        <taxon>Actinomycetota</taxon>
        <taxon>Actinomycetes</taxon>
        <taxon>Mycobacteriales</taxon>
        <taxon>Corynebacteriaceae</taxon>
        <taxon>Corynebacterium</taxon>
    </lineage>
</organism>
<gene>
    <name evidence="2" type="ORF">SAMN04488535_1857</name>
</gene>
<dbReference type="EMBL" id="LT629700">
    <property type="protein sequence ID" value="SDM08663.1"/>
    <property type="molecule type" value="Genomic_DNA"/>
</dbReference>
<dbReference type="Gene3D" id="2.30.30.90">
    <property type="match status" value="1"/>
</dbReference>
<keyword evidence="3" id="KW-1185">Reference proteome</keyword>
<evidence type="ECO:0000259" key="1">
    <source>
        <dbReference type="Pfam" id="PF04023"/>
    </source>
</evidence>
<dbReference type="STRING" id="38302.SAMN04488535_1857"/>
<protein>
    <submittedName>
        <fullName evidence="2">FeoA domain-containing protein</fullName>
    </submittedName>
</protein>
<evidence type="ECO:0000313" key="3">
    <source>
        <dbReference type="Proteomes" id="UP000199350"/>
    </source>
</evidence>
<accession>A0A1G9QCI6</accession>
<dbReference type="InterPro" id="IPR038157">
    <property type="entry name" value="FeoA_core_dom"/>
</dbReference>
<dbReference type="Proteomes" id="UP000199350">
    <property type="component" value="Chromosome I"/>
</dbReference>
<sequence length="42" mass="4171">MRPGASVTVVQKTSGGGRVVRVGSTRYALGAQALRSIAVAAA</sequence>
<proteinExistence type="predicted"/>
<feature type="domain" description="Ferrous iron transporter FeoA-like" evidence="1">
    <location>
        <begin position="2"/>
        <end position="40"/>
    </location>
</feature>
<dbReference type="AlphaFoldDB" id="A0A1G9QCI6"/>
<evidence type="ECO:0000313" key="2">
    <source>
        <dbReference type="EMBL" id="SDM08663.1"/>
    </source>
</evidence>
<dbReference type="InterPro" id="IPR007167">
    <property type="entry name" value="Fe-transptr_FeoA-like"/>
</dbReference>